<evidence type="ECO:0008006" key="3">
    <source>
        <dbReference type="Google" id="ProtNLM"/>
    </source>
</evidence>
<gene>
    <name evidence="1" type="ORF">GCM10016455_32700</name>
</gene>
<organism evidence="1 2">
    <name type="scientific">Aliiroseovarius zhejiangensis</name>
    <dbReference type="NCBI Taxonomy" id="1632025"/>
    <lineage>
        <taxon>Bacteria</taxon>
        <taxon>Pseudomonadati</taxon>
        <taxon>Pseudomonadota</taxon>
        <taxon>Alphaproteobacteria</taxon>
        <taxon>Rhodobacterales</taxon>
        <taxon>Paracoccaceae</taxon>
        <taxon>Aliiroseovarius</taxon>
    </lineage>
</organism>
<name>A0ABQ3JB01_9RHOB</name>
<evidence type="ECO:0000313" key="2">
    <source>
        <dbReference type="Proteomes" id="UP000609802"/>
    </source>
</evidence>
<proteinExistence type="predicted"/>
<dbReference type="EMBL" id="BNCH01000012">
    <property type="protein sequence ID" value="GHF09246.1"/>
    <property type="molecule type" value="Genomic_DNA"/>
</dbReference>
<keyword evidence="2" id="KW-1185">Reference proteome</keyword>
<dbReference type="Proteomes" id="UP000609802">
    <property type="component" value="Unassembled WGS sequence"/>
</dbReference>
<reference evidence="2" key="1">
    <citation type="journal article" date="2019" name="Int. J. Syst. Evol. Microbiol.">
        <title>The Global Catalogue of Microorganisms (GCM) 10K type strain sequencing project: providing services to taxonomists for standard genome sequencing and annotation.</title>
        <authorList>
            <consortium name="The Broad Institute Genomics Platform"/>
            <consortium name="The Broad Institute Genome Sequencing Center for Infectious Disease"/>
            <person name="Wu L."/>
            <person name="Ma J."/>
        </authorList>
    </citation>
    <scope>NUCLEOTIDE SEQUENCE [LARGE SCALE GENOMIC DNA]</scope>
    <source>
        <strain evidence="2">KCTC 42443</strain>
    </source>
</reference>
<evidence type="ECO:0000313" key="1">
    <source>
        <dbReference type="EMBL" id="GHF09246.1"/>
    </source>
</evidence>
<comment type="caution">
    <text evidence="1">The sequence shown here is derived from an EMBL/GenBank/DDBJ whole genome shotgun (WGS) entry which is preliminary data.</text>
</comment>
<accession>A0ABQ3JB01</accession>
<dbReference type="RefSeq" id="WP_191287626.1">
    <property type="nucleotide sequence ID" value="NZ_BNCH01000012.1"/>
</dbReference>
<protein>
    <recommendedName>
        <fullName evidence="3">Response regulator</fullName>
    </recommendedName>
</protein>
<sequence>MFLHSRFVVVDDKEHHLNGIKQTLDALRLDCHSKLYDDESVGDWEPLPGTRILFLDQNLVTGATFGTADNKVAFTAIQDVITKIISPDSGPYGLVLWAEEPDLESLKANLFERFNGDDARYLPVFFAALQKGDYIDTNDGTIKEPNKLQTDIRDRMTQSPQMKALLSWETDVAVAAGAVLRSIVDLVPLEKRPTADFGKELGEVLYRISQAGAGIDRAQENPRESINRVLVPILADRITEHDPQGDATASWDEALNAPEDPKNPVPIPVQASVNTAMHISFARAEGSVPITPKELGAVVELPEGDLDGFLQGHFGFDRAKFLQELFKITEEEWQDCTPRLIQVGAACDAAQPKPGPLLYLFAVEWPFANADGLKAKGVKGGDPKKNLSYDSGRKPKELEWQSPVLKIGDLPQDGKISVFKNLSIGLPPAEAEKLKTVYRFREELVSQLTQDYARYISRPGIVTL</sequence>